<protein>
    <submittedName>
        <fullName evidence="2">EAL domain-containing protein (Putative c-di-GMP-specific phosphodiesterase class I)</fullName>
    </submittedName>
</protein>
<organism evidence="2 3">
    <name type="scientific">Varunaivibrio sulfuroxidans</name>
    <dbReference type="NCBI Taxonomy" id="1773489"/>
    <lineage>
        <taxon>Bacteria</taxon>
        <taxon>Pseudomonadati</taxon>
        <taxon>Pseudomonadota</taxon>
        <taxon>Alphaproteobacteria</taxon>
        <taxon>Rhodospirillales</taxon>
        <taxon>Magnetovibrionaceae</taxon>
        <taxon>Varunaivibrio</taxon>
    </lineage>
</organism>
<evidence type="ECO:0000256" key="1">
    <source>
        <dbReference type="SAM" id="MobiDB-lite"/>
    </source>
</evidence>
<dbReference type="Gene3D" id="3.20.20.450">
    <property type="entry name" value="EAL domain"/>
    <property type="match status" value="1"/>
</dbReference>
<dbReference type="SUPFAM" id="SSF141868">
    <property type="entry name" value="EAL domain-like"/>
    <property type="match status" value="1"/>
</dbReference>
<dbReference type="InterPro" id="IPR035919">
    <property type="entry name" value="EAL_sf"/>
</dbReference>
<accession>A0A4R3JIC4</accession>
<gene>
    <name evidence="2" type="ORF">EDD55_101467</name>
</gene>
<dbReference type="EMBL" id="SLZW01000001">
    <property type="protein sequence ID" value="TCS65133.1"/>
    <property type="molecule type" value="Genomic_DNA"/>
</dbReference>
<evidence type="ECO:0000313" key="2">
    <source>
        <dbReference type="EMBL" id="TCS65133.1"/>
    </source>
</evidence>
<dbReference type="Proteomes" id="UP000295304">
    <property type="component" value="Unassembled WGS sequence"/>
</dbReference>
<comment type="caution">
    <text evidence="2">The sequence shown here is derived from an EMBL/GenBank/DDBJ whole genome shotgun (WGS) entry which is preliminary data.</text>
</comment>
<dbReference type="AlphaFoldDB" id="A0A4R3JIC4"/>
<proteinExistence type="predicted"/>
<dbReference type="OrthoDB" id="8431402at2"/>
<sequence length="424" mass="47591">MAQYKVPSPPQSAPTTDPAAASKEKALLDFLRRTESNRSGYYAVLMHMSDLNSTNRQAHFLRIAARSLNTLSSQPDVSMFEFANGDIALLCHEVPVDDVDQNVFKVRALFAEDPLIQGVDGSDEDRFSSWFDLTQDEDYRQFIAIAVEQVDFALKKASEREDAASNTRAARAMRGVALEPAMLADITQKLREVRIADIIGHQPAVRINLKGKGELLFREQFVVMHDLQERIAPGVNLFASHWLFQYLSETIDVRILETSSRHPFDDVADPISVNLNISTVMSRSFQAFHDQVRDYASKIVVEIQVIDIFSDMGGYFYARDWLRERGYRVLIDGLNPLSVHFFDPTVLGADFLKIGWGAEMRGGIGHEQSRFLRDVVSRGDGGDVILTRVDSDKGVQWGLGMGIRCFQGYYIDKIVTAMAAKGLI</sequence>
<name>A0A4R3JIC4_9PROT</name>
<dbReference type="RefSeq" id="WP_132937843.1">
    <property type="nucleotide sequence ID" value="NZ_CP119676.1"/>
</dbReference>
<feature type="region of interest" description="Disordered" evidence="1">
    <location>
        <begin position="1"/>
        <end position="20"/>
    </location>
</feature>
<evidence type="ECO:0000313" key="3">
    <source>
        <dbReference type="Proteomes" id="UP000295304"/>
    </source>
</evidence>
<keyword evidence="3" id="KW-1185">Reference proteome</keyword>
<reference evidence="2 3" key="1">
    <citation type="submission" date="2019-03" db="EMBL/GenBank/DDBJ databases">
        <title>Genomic Encyclopedia of Type Strains, Phase IV (KMG-IV): sequencing the most valuable type-strain genomes for metagenomic binning, comparative biology and taxonomic classification.</title>
        <authorList>
            <person name="Goeker M."/>
        </authorList>
    </citation>
    <scope>NUCLEOTIDE SEQUENCE [LARGE SCALE GENOMIC DNA]</scope>
    <source>
        <strain evidence="2 3">DSM 101688</strain>
    </source>
</reference>